<accession>A0ACC0WAC1</accession>
<keyword evidence="2" id="KW-1185">Reference proteome</keyword>
<proteinExistence type="predicted"/>
<reference evidence="1 2" key="1">
    <citation type="journal article" date="2022" name="bioRxiv">
        <title>The genome of the oomycete Peronosclerospora sorghi, a cosmopolitan pathogen of maize and sorghum, is inflated with dispersed pseudogenes.</title>
        <authorList>
            <person name="Fletcher K."/>
            <person name="Martin F."/>
            <person name="Isakeit T."/>
            <person name="Cavanaugh K."/>
            <person name="Magill C."/>
            <person name="Michelmore R."/>
        </authorList>
    </citation>
    <scope>NUCLEOTIDE SEQUENCE [LARGE SCALE GENOMIC DNA]</scope>
    <source>
        <strain evidence="1">P6</strain>
    </source>
</reference>
<evidence type="ECO:0000313" key="1">
    <source>
        <dbReference type="EMBL" id="KAI9915714.1"/>
    </source>
</evidence>
<sequence length="203" mass="23451">MTNLLAGSPNVHAGSNQPHQMRIYQRMICKMSNYDLPAEMAHCLVWPRCTIIVVVAKYLHVTHGVRLLLTKRFVFLLSQSTNSNSLANKLLDCIDHSETKRLEKRKVATRNSDDVMSCRHKYRIVMPISTVSLKHSSICSRFDVNDFLLRFHLPKRSTLCKDEHVKAATDEHMRTHRQKLISSQIMKLACCHWYSSSNSSLYH</sequence>
<gene>
    <name evidence="1" type="ORF">PsorP6_007421</name>
</gene>
<comment type="caution">
    <text evidence="1">The sequence shown here is derived from an EMBL/GenBank/DDBJ whole genome shotgun (WGS) entry which is preliminary data.</text>
</comment>
<dbReference type="EMBL" id="CM047582">
    <property type="protein sequence ID" value="KAI9915714.1"/>
    <property type="molecule type" value="Genomic_DNA"/>
</dbReference>
<protein>
    <submittedName>
        <fullName evidence="1">Uncharacterized protein</fullName>
    </submittedName>
</protein>
<dbReference type="Proteomes" id="UP001163321">
    <property type="component" value="Chromosome 3"/>
</dbReference>
<name>A0ACC0WAC1_9STRA</name>
<evidence type="ECO:0000313" key="2">
    <source>
        <dbReference type="Proteomes" id="UP001163321"/>
    </source>
</evidence>
<organism evidence="1 2">
    <name type="scientific">Peronosclerospora sorghi</name>
    <dbReference type="NCBI Taxonomy" id="230839"/>
    <lineage>
        <taxon>Eukaryota</taxon>
        <taxon>Sar</taxon>
        <taxon>Stramenopiles</taxon>
        <taxon>Oomycota</taxon>
        <taxon>Peronosporomycetes</taxon>
        <taxon>Peronosporales</taxon>
        <taxon>Peronosporaceae</taxon>
        <taxon>Peronosclerospora</taxon>
    </lineage>
</organism>